<evidence type="ECO:0000256" key="2">
    <source>
        <dbReference type="PIRSR" id="PIRSR605511-1"/>
    </source>
</evidence>
<dbReference type="PANTHER" id="PTHR10907">
    <property type="entry name" value="REGUCALCIN"/>
    <property type="match status" value="1"/>
</dbReference>
<proteinExistence type="inferred from homology"/>
<evidence type="ECO:0000256" key="3">
    <source>
        <dbReference type="PIRSR" id="PIRSR605511-2"/>
    </source>
</evidence>
<dbReference type="SUPFAM" id="SSF63829">
    <property type="entry name" value="Calcium-dependent phosphotriesterase"/>
    <property type="match status" value="1"/>
</dbReference>
<evidence type="ECO:0000256" key="1">
    <source>
        <dbReference type="ARBA" id="ARBA00008853"/>
    </source>
</evidence>
<dbReference type="PRINTS" id="PR01790">
    <property type="entry name" value="SMP30FAMILY"/>
</dbReference>
<evidence type="ECO:0000259" key="4">
    <source>
        <dbReference type="Pfam" id="PF08450"/>
    </source>
</evidence>
<accession>C0INI8</accession>
<feature type="binding site" evidence="3">
    <location>
        <position position="153"/>
    </location>
    <ligand>
        <name>a divalent metal cation</name>
        <dbReference type="ChEBI" id="CHEBI:60240"/>
    </ligand>
</feature>
<evidence type="ECO:0000313" key="5">
    <source>
        <dbReference type="EMBL" id="ACN58874.1"/>
    </source>
</evidence>
<dbReference type="InterPro" id="IPR011042">
    <property type="entry name" value="6-blade_b-propeller_TolB-like"/>
</dbReference>
<name>C0INI8_9BACT</name>
<dbReference type="GO" id="GO:0019853">
    <property type="term" value="P:L-ascorbic acid biosynthetic process"/>
    <property type="evidence" value="ECO:0007669"/>
    <property type="project" value="TreeGrafter"/>
</dbReference>
<dbReference type="PANTHER" id="PTHR10907:SF47">
    <property type="entry name" value="REGUCALCIN"/>
    <property type="match status" value="1"/>
</dbReference>
<feature type="domain" description="SMP-30/Gluconolactonase/LRE-like region" evidence="4">
    <location>
        <begin position="20"/>
        <end position="260"/>
    </location>
</feature>
<dbReference type="Pfam" id="PF08450">
    <property type="entry name" value="SGL"/>
    <property type="match status" value="1"/>
</dbReference>
<gene>
    <name evidence="5" type="ORF">AKSOIL_0259</name>
</gene>
<feature type="active site" description="Proton donor/acceptor" evidence="2">
    <location>
        <position position="201"/>
    </location>
</feature>
<organism evidence="5">
    <name type="scientific">uncultured bacterium BLR13</name>
    <dbReference type="NCBI Taxonomy" id="506515"/>
    <lineage>
        <taxon>Bacteria</taxon>
        <taxon>environmental samples</taxon>
    </lineage>
</organism>
<reference evidence="5" key="1">
    <citation type="journal article" date="2009" name="ISME J.">
        <title>Functional metagenomics reveals diverse beta-lactamases in a remote Alaskan soil.</title>
        <authorList>
            <person name="Allen H.K."/>
            <person name="Moe L.A."/>
            <person name="Rodbumrer J."/>
            <person name="Gaarder A."/>
            <person name="Handelsman J."/>
        </authorList>
    </citation>
    <scope>NUCLEOTIDE SEQUENCE</scope>
</reference>
<keyword evidence="3" id="KW-0479">Metal-binding</keyword>
<comment type="cofactor">
    <cofactor evidence="3">
        <name>Zn(2+)</name>
        <dbReference type="ChEBI" id="CHEBI:29105"/>
    </cofactor>
    <text evidence="3">Binds 1 divalent metal cation per subunit.</text>
</comment>
<feature type="binding site" evidence="3">
    <location>
        <position position="22"/>
    </location>
    <ligand>
        <name>a divalent metal cation</name>
        <dbReference type="ChEBI" id="CHEBI:60240"/>
    </ligand>
</feature>
<dbReference type="InterPro" id="IPR013658">
    <property type="entry name" value="SGL"/>
</dbReference>
<dbReference type="GO" id="GO:0004341">
    <property type="term" value="F:gluconolactonase activity"/>
    <property type="evidence" value="ECO:0007669"/>
    <property type="project" value="TreeGrafter"/>
</dbReference>
<comment type="similarity">
    <text evidence="1">Belongs to the SMP-30/CGR1 family.</text>
</comment>
<keyword evidence="3" id="KW-0862">Zinc</keyword>
<dbReference type="AlphaFoldDB" id="C0INI8"/>
<dbReference type="InterPro" id="IPR005511">
    <property type="entry name" value="SMP-30"/>
</dbReference>
<sequence>MVWCMNITQPECIWPLAATLGEGPVWHAGDNALYFVDIKQRAIHRCGEDGSRRQSWTVPEEVGFALPMHGGGFVCGLPGRLMRFSFDSGELTPLVELETDLPGNRLNDGYVDRHGCLWFGSMDNAEAAPSGSLYRLCEDAVLQRKDGGYVITNGPCVSPDGRTFYHTDTLEKTIYAFDVDDQGALANKRVFVRIEGEGYPDGTAVDADGALWIALFAGARVERYSAAGEFLDSVNLPCSNITKVAFGGADLRTVFVTTARKGLTDEELSRQPLAGGLFSFRVASPGQLQNEYLPGQAI</sequence>
<feature type="binding site" evidence="3">
    <location>
        <position position="107"/>
    </location>
    <ligand>
        <name>substrate</name>
    </ligand>
</feature>
<dbReference type="GO" id="GO:0005509">
    <property type="term" value="F:calcium ion binding"/>
    <property type="evidence" value="ECO:0007669"/>
    <property type="project" value="TreeGrafter"/>
</dbReference>
<dbReference type="EMBL" id="EU408352">
    <property type="protein sequence ID" value="ACN58874.1"/>
    <property type="molecule type" value="Genomic_DNA"/>
</dbReference>
<protein>
    <submittedName>
        <fullName evidence="5">Xylonolactonase</fullName>
    </submittedName>
</protein>
<dbReference type="Gene3D" id="2.120.10.30">
    <property type="entry name" value="TolB, C-terminal domain"/>
    <property type="match status" value="1"/>
</dbReference>
<feature type="binding site" evidence="3">
    <location>
        <position position="105"/>
    </location>
    <ligand>
        <name>substrate</name>
    </ligand>
</feature>
<feature type="binding site" evidence="3">
    <location>
        <position position="201"/>
    </location>
    <ligand>
        <name>a divalent metal cation</name>
        <dbReference type="ChEBI" id="CHEBI:60240"/>
    </ligand>
</feature>